<dbReference type="GO" id="GO:0016787">
    <property type="term" value="F:hydrolase activity"/>
    <property type="evidence" value="ECO:0007669"/>
    <property type="project" value="UniProtKB-KW"/>
</dbReference>
<dbReference type="SUPFAM" id="SSF64182">
    <property type="entry name" value="DHH phosphoesterases"/>
    <property type="match status" value="1"/>
</dbReference>
<reference evidence="3 4" key="1">
    <citation type="journal article" date="2019" name="Sci. Rep.">
        <title>Extended insight into the Mycobacterium chelonae-abscessus complex through whole genome sequencing of Mycobacterium salmoniphilum outbreak and Mycobacterium salmoniphilum-like strains.</title>
        <authorList>
            <person name="Behra P.R.K."/>
            <person name="Das S."/>
            <person name="Pettersson B.M.F."/>
            <person name="Shirreff L."/>
            <person name="DuCote T."/>
            <person name="Jacobsson K.G."/>
            <person name="Ennis D.G."/>
            <person name="Kirsebom L.A."/>
        </authorList>
    </citation>
    <scope>NUCLEOTIDE SEQUENCE [LARGE SCALE GENOMIC DNA]</scope>
    <source>
        <strain evidence="3 4">CCUG 63697</strain>
    </source>
</reference>
<evidence type="ECO:0000313" key="4">
    <source>
        <dbReference type="Proteomes" id="UP000295165"/>
    </source>
</evidence>
<comment type="caution">
    <text evidence="3">The sequence shown here is derived from an EMBL/GenBank/DDBJ whole genome shotgun (WGS) entry which is preliminary data.</text>
</comment>
<dbReference type="Proteomes" id="UP000295165">
    <property type="component" value="Unassembled WGS sequence"/>
</dbReference>
<sequence length="334" mass="35155">MRTMSAVPIETGAAGARVDEDGAVALLAKASRVAIICHVHPDADTVGSGLALGQALVAKGVDVQVSFGEPASAPESVGTLPGAELLVRPQELRRDPDLVVTVDSPSMRRLGQLAELTEGSVPVLVIDHHVSNELFGTANYVDIEADSTTMMVAQLLDAWGVEITREMAHCLYAGLVTDSGSFRWATPRGHRLAARLLDLGADGVNITRTFMDSHPFVWLPILSRVLGTAELVPDAVGGAGMVYAVVTHDVWSRARTEEVESIVDIVRTTTEAEVAVVFKEIEPGHWSVSMRARSAVDLSAVAATFGGGGHRLAAGFSANGPVDEVVAALVRALD</sequence>
<name>A0A4R8QZT5_9MYCO</name>
<keyword evidence="4" id="KW-1185">Reference proteome</keyword>
<dbReference type="PANTHER" id="PTHR47618:SF1">
    <property type="entry name" value="BIFUNCTIONAL OLIGORIBONUCLEASE AND PAP PHOSPHATASE NRNA"/>
    <property type="match status" value="1"/>
</dbReference>
<organism evidence="3 4">
    <name type="scientific">Mycobacteroides franklinii</name>
    <dbReference type="NCBI Taxonomy" id="948102"/>
    <lineage>
        <taxon>Bacteria</taxon>
        <taxon>Bacillati</taxon>
        <taxon>Actinomycetota</taxon>
        <taxon>Actinomycetes</taxon>
        <taxon>Mycobacteriales</taxon>
        <taxon>Mycobacteriaceae</taxon>
        <taxon>Mycobacteroides</taxon>
    </lineage>
</organism>
<proteinExistence type="predicted"/>
<keyword evidence="3" id="KW-0378">Hydrolase</keyword>
<dbReference type="EMBL" id="PECC01000028">
    <property type="protein sequence ID" value="TDZ49332.1"/>
    <property type="molecule type" value="Genomic_DNA"/>
</dbReference>
<dbReference type="EC" id="3.1.-.-" evidence="3"/>
<gene>
    <name evidence="3" type="primary">nrnA</name>
    <name evidence="3" type="ORF">CCUG63697_03868</name>
</gene>
<evidence type="ECO:0000313" key="3">
    <source>
        <dbReference type="EMBL" id="TDZ49332.1"/>
    </source>
</evidence>
<dbReference type="Pfam" id="PF01368">
    <property type="entry name" value="DHH"/>
    <property type="match status" value="1"/>
</dbReference>
<accession>A0A4R8QZT5</accession>
<dbReference type="AlphaFoldDB" id="A0A4R8QZT5"/>
<dbReference type="Pfam" id="PF02272">
    <property type="entry name" value="DHHA1"/>
    <property type="match status" value="1"/>
</dbReference>
<dbReference type="InterPro" id="IPR038763">
    <property type="entry name" value="DHH_sf"/>
</dbReference>
<feature type="domain" description="DDH" evidence="1">
    <location>
        <begin position="32"/>
        <end position="174"/>
    </location>
</feature>
<dbReference type="PANTHER" id="PTHR47618">
    <property type="entry name" value="BIFUNCTIONAL OLIGORIBONUCLEASE AND PAP PHOSPHATASE NRNA"/>
    <property type="match status" value="1"/>
</dbReference>
<feature type="domain" description="DHHA1" evidence="2">
    <location>
        <begin position="251"/>
        <end position="331"/>
    </location>
</feature>
<dbReference type="InterPro" id="IPR001667">
    <property type="entry name" value="DDH_dom"/>
</dbReference>
<dbReference type="Gene3D" id="3.90.1640.10">
    <property type="entry name" value="inorganic pyrophosphatase (n-terminal core)"/>
    <property type="match status" value="1"/>
</dbReference>
<dbReference type="GO" id="GO:0003676">
    <property type="term" value="F:nucleic acid binding"/>
    <property type="evidence" value="ECO:0007669"/>
    <property type="project" value="InterPro"/>
</dbReference>
<dbReference type="InterPro" id="IPR051319">
    <property type="entry name" value="Oligoribo/pAp-PDE_c-di-AMP_PDE"/>
</dbReference>
<evidence type="ECO:0000259" key="2">
    <source>
        <dbReference type="Pfam" id="PF02272"/>
    </source>
</evidence>
<dbReference type="InterPro" id="IPR003156">
    <property type="entry name" value="DHHA1_dom"/>
</dbReference>
<dbReference type="Gene3D" id="3.10.310.30">
    <property type="match status" value="1"/>
</dbReference>
<protein>
    <submittedName>
        <fullName evidence="3">Bifunctional oligoribonuclease and PAP phosphatase NrnA</fullName>
        <ecNumber evidence="3">3.1.-.-</ecNumber>
    </submittedName>
</protein>
<evidence type="ECO:0000259" key="1">
    <source>
        <dbReference type="Pfam" id="PF01368"/>
    </source>
</evidence>